<dbReference type="Gene3D" id="4.10.80.30">
    <property type="entry name" value="DNA polymerase, domain 6"/>
    <property type="match status" value="1"/>
</dbReference>
<dbReference type="SMART" id="SM00047">
    <property type="entry name" value="LYZ2"/>
    <property type="match status" value="1"/>
</dbReference>
<dbReference type="Proteomes" id="UP001058072">
    <property type="component" value="Chromosome"/>
</dbReference>
<dbReference type="PRINTS" id="PR01002">
    <property type="entry name" value="FLGFLGJ"/>
</dbReference>
<dbReference type="InterPro" id="IPR051056">
    <property type="entry name" value="Glycosyl_Hydrolase_73"/>
</dbReference>
<feature type="domain" description="Mannosyl-glycoprotein endo-beta-N-acetylglucosamidase-like" evidence="2">
    <location>
        <begin position="140"/>
        <end position="298"/>
    </location>
</feature>
<keyword evidence="1" id="KW-0378">Hydrolase</keyword>
<protein>
    <submittedName>
        <fullName evidence="3">Glucosaminidase domain-containing protein</fullName>
    </submittedName>
</protein>
<dbReference type="PANTHER" id="PTHR33308">
    <property type="entry name" value="PEPTIDOGLYCAN HYDROLASE FLGJ"/>
    <property type="match status" value="1"/>
</dbReference>
<evidence type="ECO:0000259" key="2">
    <source>
        <dbReference type="SMART" id="SM00047"/>
    </source>
</evidence>
<dbReference type="AlphaFoldDB" id="A0A9Q9CH99"/>
<sequence length="304" mass="34983">MKVKYLIIAAITTFLIIKLPLKPYVIVHQYDNYLDIALEHIDLTGVDIPFIVETVDTAGGYEVQLNWKEVLTLIAINRENNLYNLDETIIKTAASRFIDGERVKSLDKVLVDSLYTNEERERAKTYMEDLKYEGYTPHKLQPSAKETLFINQLVNPAKINYRKTGILPSITIAQAILESNWGQSELSRNEYNLFGIKADDSWDGDYATYTTTEYDNEVIDAVFREYDNWLASIEDHANFLLNNECYHEAGVFDAKNYRIQAKAIEVGGYSTAVDIVGNPEYAKRLCELIRQYNLQLLDHEVMHD</sequence>
<evidence type="ECO:0000256" key="1">
    <source>
        <dbReference type="ARBA" id="ARBA00022801"/>
    </source>
</evidence>
<dbReference type="InterPro" id="IPR002901">
    <property type="entry name" value="MGlyc_endo_b_GlcNAc-like_dom"/>
</dbReference>
<dbReference type="Pfam" id="PF01832">
    <property type="entry name" value="Glucosaminidase"/>
    <property type="match status" value="1"/>
</dbReference>
<dbReference type="Gene3D" id="1.10.530.10">
    <property type="match status" value="1"/>
</dbReference>
<dbReference type="PANTHER" id="PTHR33308:SF9">
    <property type="entry name" value="PEPTIDOGLYCAN HYDROLASE FLGJ"/>
    <property type="match status" value="1"/>
</dbReference>
<gene>
    <name evidence="3" type="ORF">J0J70_02665</name>
</gene>
<dbReference type="GO" id="GO:0004040">
    <property type="term" value="F:amidase activity"/>
    <property type="evidence" value="ECO:0007669"/>
    <property type="project" value="InterPro"/>
</dbReference>
<proteinExistence type="predicted"/>
<dbReference type="RefSeq" id="WP_212725201.1">
    <property type="nucleotide sequence ID" value="NZ_CP071250.1"/>
</dbReference>
<accession>A0A9Q9CH99</accession>
<reference evidence="3" key="1">
    <citation type="submission" date="2021-03" db="EMBL/GenBank/DDBJ databases">
        <title>Comparative Genomics and Metabolomics in the genus Turicibacter.</title>
        <authorList>
            <person name="Maki J."/>
            <person name="Looft T."/>
        </authorList>
    </citation>
    <scope>NUCLEOTIDE SEQUENCE</scope>
    <source>
        <strain evidence="3">ISU324</strain>
    </source>
</reference>
<organism evidence="3 4">
    <name type="scientific">Turicibacter bilis</name>
    <dbReference type="NCBI Taxonomy" id="2735723"/>
    <lineage>
        <taxon>Bacteria</taxon>
        <taxon>Bacillati</taxon>
        <taxon>Bacillota</taxon>
        <taxon>Erysipelotrichia</taxon>
        <taxon>Erysipelotrichales</taxon>
        <taxon>Turicibacteraceae</taxon>
        <taxon>Turicibacter</taxon>
    </lineage>
</organism>
<dbReference type="EMBL" id="CP071250">
    <property type="protein sequence ID" value="UUF08929.1"/>
    <property type="molecule type" value="Genomic_DNA"/>
</dbReference>
<evidence type="ECO:0000313" key="3">
    <source>
        <dbReference type="EMBL" id="UUF08929.1"/>
    </source>
</evidence>
<evidence type="ECO:0000313" key="4">
    <source>
        <dbReference type="Proteomes" id="UP001058072"/>
    </source>
</evidence>
<name>A0A9Q9CH99_9FIRM</name>